<evidence type="ECO:0000313" key="3">
    <source>
        <dbReference type="Proteomes" id="UP001054837"/>
    </source>
</evidence>
<evidence type="ECO:0000313" key="2">
    <source>
        <dbReference type="EMBL" id="GIY01093.1"/>
    </source>
</evidence>
<name>A0AAV4PUJ1_9ARAC</name>
<reference evidence="2 3" key="1">
    <citation type="submission" date="2021-06" db="EMBL/GenBank/DDBJ databases">
        <title>Caerostris darwini draft genome.</title>
        <authorList>
            <person name="Kono N."/>
            <person name="Arakawa K."/>
        </authorList>
    </citation>
    <scope>NUCLEOTIDE SEQUENCE [LARGE SCALE GENOMIC DNA]</scope>
</reference>
<gene>
    <name evidence="2" type="ORF">CDAR_419641</name>
</gene>
<keyword evidence="3" id="KW-1185">Reference proteome</keyword>
<comment type="caution">
    <text evidence="2">The sequence shown here is derived from an EMBL/GenBank/DDBJ whole genome shotgun (WGS) entry which is preliminary data.</text>
</comment>
<organism evidence="2 3">
    <name type="scientific">Caerostris darwini</name>
    <dbReference type="NCBI Taxonomy" id="1538125"/>
    <lineage>
        <taxon>Eukaryota</taxon>
        <taxon>Metazoa</taxon>
        <taxon>Ecdysozoa</taxon>
        <taxon>Arthropoda</taxon>
        <taxon>Chelicerata</taxon>
        <taxon>Arachnida</taxon>
        <taxon>Araneae</taxon>
        <taxon>Araneomorphae</taxon>
        <taxon>Entelegynae</taxon>
        <taxon>Araneoidea</taxon>
        <taxon>Araneidae</taxon>
        <taxon>Caerostris</taxon>
    </lineage>
</organism>
<protein>
    <submittedName>
        <fullName evidence="2">Uncharacterized protein</fullName>
    </submittedName>
</protein>
<evidence type="ECO:0000256" key="1">
    <source>
        <dbReference type="SAM" id="MobiDB-lite"/>
    </source>
</evidence>
<sequence>MSEGQSSDGQWTTPSDSPLIPQGSIQQGGMFNCWPPPVPSQNVAVNPTGTVLQPIPLRISAASSTGLADMNYRPSTPYLSDVEVFRGASAICEREQYVSAFSNIGDRTSGFYAERAVLNWNPLELNAGRAGFIRRYDIPDSPYSGRPTRRARVHTLPHFSDFAPRNRYLLENPYTVRYSPYELGREDAARWYQSVDPNYQQAINYRAMNNIASQEAANLWEMRKEFVSTATQTPSSWLAEERQKFYNVNHGMPSLPEQEEALNLSGDTTVKQEHNHYFWPARRDDAPQ</sequence>
<dbReference type="AlphaFoldDB" id="A0AAV4PUJ1"/>
<accession>A0AAV4PUJ1</accession>
<feature type="compositionally biased region" description="Polar residues" evidence="1">
    <location>
        <begin position="1"/>
        <end position="16"/>
    </location>
</feature>
<feature type="region of interest" description="Disordered" evidence="1">
    <location>
        <begin position="1"/>
        <end position="22"/>
    </location>
</feature>
<dbReference type="Proteomes" id="UP001054837">
    <property type="component" value="Unassembled WGS sequence"/>
</dbReference>
<dbReference type="EMBL" id="BPLQ01003521">
    <property type="protein sequence ID" value="GIY01093.1"/>
    <property type="molecule type" value="Genomic_DNA"/>
</dbReference>
<proteinExistence type="predicted"/>